<keyword evidence="7" id="KW-1185">Reference proteome</keyword>
<dbReference type="GeneID" id="110250145"/>
<dbReference type="PROSITE" id="PS50090">
    <property type="entry name" value="MYB_LIKE"/>
    <property type="match status" value="1"/>
</dbReference>
<dbReference type="Pfam" id="PF13921">
    <property type="entry name" value="Myb_DNA-bind_6"/>
    <property type="match status" value="1"/>
</dbReference>
<dbReference type="InterPro" id="IPR001005">
    <property type="entry name" value="SANT/Myb"/>
</dbReference>
<keyword evidence="2" id="KW-0238">DNA-binding</keyword>
<dbReference type="SUPFAM" id="SSF46689">
    <property type="entry name" value="Homeodomain-like"/>
    <property type="match status" value="2"/>
</dbReference>
<dbReference type="GO" id="GO:0000981">
    <property type="term" value="F:DNA-binding transcription factor activity, RNA polymerase II-specific"/>
    <property type="evidence" value="ECO:0007669"/>
    <property type="project" value="TreeGrafter"/>
</dbReference>
<dbReference type="Proteomes" id="UP000887567">
    <property type="component" value="Unplaced"/>
</dbReference>
<dbReference type="InterPro" id="IPR017930">
    <property type="entry name" value="Myb_dom"/>
</dbReference>
<evidence type="ECO:0000313" key="6">
    <source>
        <dbReference type="EnsemblMetazoa" id="XP_020912432.1"/>
    </source>
</evidence>
<evidence type="ECO:0000256" key="2">
    <source>
        <dbReference type="ARBA" id="ARBA00023125"/>
    </source>
</evidence>
<evidence type="ECO:0000256" key="3">
    <source>
        <dbReference type="ARBA" id="ARBA00023242"/>
    </source>
</evidence>
<dbReference type="KEGG" id="epa:110250145"/>
<dbReference type="RefSeq" id="XP_020912432.1">
    <property type="nucleotide sequence ID" value="XM_021056773.2"/>
</dbReference>
<protein>
    <recommendedName>
        <fullName evidence="8">Cyclin-D-binding Myb-like transcription factor 1</fullName>
    </recommendedName>
</protein>
<organism evidence="6 7">
    <name type="scientific">Exaiptasia diaphana</name>
    <name type="common">Tropical sea anemone</name>
    <name type="synonym">Aiptasia pulchella</name>
    <dbReference type="NCBI Taxonomy" id="2652724"/>
    <lineage>
        <taxon>Eukaryota</taxon>
        <taxon>Metazoa</taxon>
        <taxon>Cnidaria</taxon>
        <taxon>Anthozoa</taxon>
        <taxon>Hexacorallia</taxon>
        <taxon>Actiniaria</taxon>
        <taxon>Aiptasiidae</taxon>
        <taxon>Exaiptasia</taxon>
    </lineage>
</organism>
<comment type="subcellular location">
    <subcellularLocation>
        <location evidence="1">Nucleus</location>
    </subcellularLocation>
</comment>
<dbReference type="PROSITE" id="PS51294">
    <property type="entry name" value="HTH_MYB"/>
    <property type="match status" value="1"/>
</dbReference>
<dbReference type="PANTHER" id="PTHR46380:SF2">
    <property type="entry name" value="CYCLIN-D-BINDING MYB-LIKE TRANSCRIPTION FACTOR 1"/>
    <property type="match status" value="1"/>
</dbReference>
<dbReference type="InterPro" id="IPR051651">
    <property type="entry name" value="DMTF1_DNA-bind_reg"/>
</dbReference>
<dbReference type="Gene3D" id="1.10.10.60">
    <property type="entry name" value="Homeodomain-like"/>
    <property type="match status" value="2"/>
</dbReference>
<evidence type="ECO:0000256" key="1">
    <source>
        <dbReference type="ARBA" id="ARBA00004123"/>
    </source>
</evidence>
<dbReference type="AlphaFoldDB" id="A0A913XZX9"/>
<evidence type="ECO:0000313" key="7">
    <source>
        <dbReference type="Proteomes" id="UP000887567"/>
    </source>
</evidence>
<evidence type="ECO:0008006" key="8">
    <source>
        <dbReference type="Google" id="ProtNLM"/>
    </source>
</evidence>
<name>A0A913XZX9_EXADI</name>
<evidence type="ECO:0000259" key="4">
    <source>
        <dbReference type="PROSITE" id="PS50090"/>
    </source>
</evidence>
<dbReference type="InterPro" id="IPR009057">
    <property type="entry name" value="Homeodomain-like_sf"/>
</dbReference>
<dbReference type="OrthoDB" id="5812619at2759"/>
<proteinExistence type="predicted"/>
<dbReference type="EnsemblMetazoa" id="XM_021056773.2">
    <property type="protein sequence ID" value="XP_020912432.1"/>
    <property type="gene ID" value="LOC110250145"/>
</dbReference>
<sequence>METTLTFENESDPLYLIRHLWVCDGARTKRYGLKSGKWSKKEEKILKENLERYLECHNIEDPRKLIFARHQAAEKRKWKELVKVTGLYKELAKGLNRTLLSVYRKALRTFDENNYVGKYSEAEDRDLLKLVALHGRKWTIIGGIMGRSNLSVQHRYEYIRDKPNHGPWSEEETNLLKQAVRKLTKTKQGDEVYEGICWTSVASIVKTRNNNMCREKWLERLCWKDCSLNNVVSKKWSSKNDVDLITRIYESKATDETDIDWASLCEEFEMARSPAWLTQKFTTVKRKYCQSVDLQNTDFEELIGYLYNVVATDLQNKILLNSSDS</sequence>
<dbReference type="GO" id="GO:0000978">
    <property type="term" value="F:RNA polymerase II cis-regulatory region sequence-specific DNA binding"/>
    <property type="evidence" value="ECO:0007669"/>
    <property type="project" value="TreeGrafter"/>
</dbReference>
<dbReference type="PANTHER" id="PTHR46380">
    <property type="entry name" value="CYCLIN-D-BINDING MYB-LIKE TRANSCRIPTION FACTOR 1"/>
    <property type="match status" value="1"/>
</dbReference>
<reference evidence="6" key="1">
    <citation type="submission" date="2022-11" db="UniProtKB">
        <authorList>
            <consortium name="EnsemblMetazoa"/>
        </authorList>
    </citation>
    <scope>IDENTIFICATION</scope>
</reference>
<keyword evidence="3" id="KW-0539">Nucleus</keyword>
<feature type="domain" description="Myb-like" evidence="4">
    <location>
        <begin position="160"/>
        <end position="221"/>
    </location>
</feature>
<feature type="domain" description="HTH myb-type" evidence="5">
    <location>
        <begin position="160"/>
        <end position="225"/>
    </location>
</feature>
<dbReference type="GO" id="GO:0005634">
    <property type="term" value="C:nucleus"/>
    <property type="evidence" value="ECO:0007669"/>
    <property type="project" value="UniProtKB-SubCell"/>
</dbReference>
<dbReference type="OMA" id="AFWSEIT"/>
<dbReference type="CDD" id="cd00167">
    <property type="entry name" value="SANT"/>
    <property type="match status" value="1"/>
</dbReference>
<dbReference type="SMART" id="SM00717">
    <property type="entry name" value="SANT"/>
    <property type="match status" value="4"/>
</dbReference>
<accession>A0A913XZX9</accession>
<evidence type="ECO:0000259" key="5">
    <source>
        <dbReference type="PROSITE" id="PS51294"/>
    </source>
</evidence>